<keyword evidence="1" id="KW-0472">Membrane</keyword>
<evidence type="ECO:0000256" key="1">
    <source>
        <dbReference type="SAM" id="Phobius"/>
    </source>
</evidence>
<evidence type="ECO:0000313" key="3">
    <source>
        <dbReference type="EMBL" id="GLD68417.1"/>
    </source>
</evidence>
<dbReference type="AlphaFoldDB" id="A0AAD3RH03"/>
<dbReference type="Proteomes" id="UP001279410">
    <property type="component" value="Unassembled WGS sequence"/>
</dbReference>
<keyword evidence="1" id="KW-0812">Transmembrane</keyword>
<evidence type="ECO:0000313" key="4">
    <source>
        <dbReference type="Proteomes" id="UP001279410"/>
    </source>
</evidence>
<keyword evidence="2" id="KW-0732">Signal</keyword>
<reference evidence="3" key="1">
    <citation type="submission" date="2022-08" db="EMBL/GenBank/DDBJ databases">
        <title>Genome sequencing of akame (Lates japonicus).</title>
        <authorList>
            <person name="Hashiguchi Y."/>
            <person name="Takahashi H."/>
        </authorList>
    </citation>
    <scope>NUCLEOTIDE SEQUENCE</scope>
    <source>
        <strain evidence="3">Kochi</strain>
    </source>
</reference>
<protein>
    <submittedName>
        <fullName evidence="3">RING finger protein 214 isoform X1</fullName>
    </submittedName>
</protein>
<feature type="transmembrane region" description="Helical" evidence="1">
    <location>
        <begin position="55"/>
        <end position="77"/>
    </location>
</feature>
<keyword evidence="1" id="KW-1133">Transmembrane helix</keyword>
<comment type="caution">
    <text evidence="3">The sequence shown here is derived from an EMBL/GenBank/DDBJ whole genome shotgun (WGS) entry which is preliminary data.</text>
</comment>
<proteinExistence type="predicted"/>
<evidence type="ECO:0000256" key="2">
    <source>
        <dbReference type="SAM" id="SignalP"/>
    </source>
</evidence>
<feature type="signal peptide" evidence="2">
    <location>
        <begin position="1"/>
        <end position="40"/>
    </location>
</feature>
<accession>A0AAD3RH03</accession>
<name>A0AAD3RH03_LATJO</name>
<gene>
    <name evidence="3" type="ORF">AKAME5_001973000</name>
</gene>
<organism evidence="3 4">
    <name type="scientific">Lates japonicus</name>
    <name type="common">Japanese lates</name>
    <dbReference type="NCBI Taxonomy" id="270547"/>
    <lineage>
        <taxon>Eukaryota</taxon>
        <taxon>Metazoa</taxon>
        <taxon>Chordata</taxon>
        <taxon>Craniata</taxon>
        <taxon>Vertebrata</taxon>
        <taxon>Euteleostomi</taxon>
        <taxon>Actinopterygii</taxon>
        <taxon>Neopterygii</taxon>
        <taxon>Teleostei</taxon>
        <taxon>Neoteleostei</taxon>
        <taxon>Acanthomorphata</taxon>
        <taxon>Carangaria</taxon>
        <taxon>Carangaria incertae sedis</taxon>
        <taxon>Centropomidae</taxon>
        <taxon>Lates</taxon>
    </lineage>
</organism>
<feature type="chain" id="PRO_5041959103" evidence="2">
    <location>
        <begin position="41"/>
        <end position="144"/>
    </location>
</feature>
<sequence length="144" mass="15432">MLSVSRLRVELEASRLPATDPPAFITSSLLLLLLTSSVAADSGNRSSPSSSSSKSVCSGGGSLAVSAMFAWFLRLIVMKANRHTHRQTARKQSTDGARGGEEELGVRRFSQLCHVTNRSPDGNQRGGEREEGSLCRCFLVPPVS</sequence>
<dbReference type="EMBL" id="BRZM01000134">
    <property type="protein sequence ID" value="GLD68417.1"/>
    <property type="molecule type" value="Genomic_DNA"/>
</dbReference>
<keyword evidence="4" id="KW-1185">Reference proteome</keyword>